<gene>
    <name evidence="1" type="ORF">HNR31_000876</name>
</gene>
<dbReference type="Proteomes" id="UP000523087">
    <property type="component" value="Unassembled WGS sequence"/>
</dbReference>
<evidence type="ECO:0000313" key="2">
    <source>
        <dbReference type="Proteomes" id="UP000523087"/>
    </source>
</evidence>
<dbReference type="RefSeq" id="WP_181555038.1">
    <property type="nucleotide sequence ID" value="NZ_CP064060.1"/>
</dbReference>
<reference evidence="1 2" key="1">
    <citation type="submission" date="2020-07" db="EMBL/GenBank/DDBJ databases">
        <title>Genomic Encyclopedia of Type Strains, Phase IV (KMG-IV): sequencing the most valuable type-strain genomes for metagenomic binning, comparative biology and taxonomic classification.</title>
        <authorList>
            <person name="Goeker M."/>
        </authorList>
    </citation>
    <scope>NUCLEOTIDE SEQUENCE [LARGE SCALE GENOMIC DNA]</scope>
    <source>
        <strain evidence="1 2">DSM 15730</strain>
    </source>
</reference>
<evidence type="ECO:0000313" key="1">
    <source>
        <dbReference type="EMBL" id="MBA2874106.1"/>
    </source>
</evidence>
<sequence>MTIFLLLGISGVAVYWQWHDYTQASKENNVPSLVHDIDIRGVANHLEITQTIKGLADESYDIILPDRAKHLSCTDEEGKACTITQRNQTSRINVDGRDQIEFRYVIPLPSSSKPLWLEHWSVQILSKQPQRFHVQLVDLTRKNGTWIAGAPLIGSLEREWFTLYVWAQKQVVSFPLYFEPLKVEKKEYGNVEVYARNNVSINDWNASKARNFAHVPSLTVVFSKFADKHISPTLMVVPETESLTLMEAPYLRSYYASYFLPNGAMNEWVADMLTSLAIGKQATTPQAKAILHHFDEQLTTKEKTAFFRLVLKQKGERVTSHMLDAALSKAYGERTTYFSDFVKRGESVPLLWTKEGTLYVNNVPLKQSNVVIQNEDILLPIVEVMRALGYRVERSGAEVFIEKQYNRWRFFVNSSLYMEGNDTFGTSSILVRDIRGTLYMSASIIQQWFPVYVEETARDVYVSGS</sequence>
<keyword evidence="2" id="KW-1185">Reference proteome</keyword>
<dbReference type="AlphaFoldDB" id="A0A7W0BZ42"/>
<protein>
    <recommendedName>
        <fullName evidence="3">Copper amine oxidase-like N-terminal domain-containing protein</fullName>
    </recommendedName>
</protein>
<evidence type="ECO:0008006" key="3">
    <source>
        <dbReference type="Google" id="ProtNLM"/>
    </source>
</evidence>
<organism evidence="1 2">
    <name type="scientific">Thermaerobacillus caldiproteolyticus</name>
    <dbReference type="NCBI Taxonomy" id="247480"/>
    <lineage>
        <taxon>Bacteria</taxon>
        <taxon>Bacillati</taxon>
        <taxon>Bacillota</taxon>
        <taxon>Bacilli</taxon>
        <taxon>Bacillales</taxon>
        <taxon>Anoxybacillaceae</taxon>
        <taxon>Thermaerobacillus</taxon>
    </lineage>
</organism>
<proteinExistence type="predicted"/>
<name>A0A7W0BZ42_9BACL</name>
<comment type="caution">
    <text evidence="1">The sequence shown here is derived from an EMBL/GenBank/DDBJ whole genome shotgun (WGS) entry which is preliminary data.</text>
</comment>
<dbReference type="EMBL" id="JACDUT010000002">
    <property type="protein sequence ID" value="MBA2874106.1"/>
    <property type="molecule type" value="Genomic_DNA"/>
</dbReference>
<accession>A0A7W0BZ42</accession>